<feature type="region of interest" description="Disordered" evidence="4">
    <location>
        <begin position="487"/>
        <end position="518"/>
    </location>
</feature>
<evidence type="ECO:0000256" key="5">
    <source>
        <dbReference type="SAM" id="Phobius"/>
    </source>
</evidence>
<accession>A0A1E1XG44</accession>
<feature type="domain" description="MAM" evidence="7">
    <location>
        <begin position="260"/>
        <end position="425"/>
    </location>
</feature>
<feature type="domain" description="MAM" evidence="7">
    <location>
        <begin position="1164"/>
        <end position="1320"/>
    </location>
</feature>
<dbReference type="Gene3D" id="2.40.128.620">
    <property type="match status" value="1"/>
</dbReference>
<evidence type="ECO:0000256" key="4">
    <source>
        <dbReference type="SAM" id="MobiDB-lite"/>
    </source>
</evidence>
<feature type="disulfide bond" evidence="3">
    <location>
        <begin position="30"/>
        <end position="45"/>
    </location>
</feature>
<feature type="compositionally biased region" description="Basic and acidic residues" evidence="4">
    <location>
        <begin position="1108"/>
        <end position="1120"/>
    </location>
</feature>
<feature type="disulfide bond" evidence="2">
    <location>
        <begin position="1716"/>
        <end position="1725"/>
    </location>
</feature>
<feature type="domain" description="MAM" evidence="7">
    <location>
        <begin position="706"/>
        <end position="890"/>
    </location>
</feature>
<dbReference type="SMART" id="SM00192">
    <property type="entry name" value="LDLa"/>
    <property type="match status" value="10"/>
</dbReference>
<feature type="disulfide bond" evidence="3">
    <location>
        <begin position="1562"/>
        <end position="1577"/>
    </location>
</feature>
<feature type="disulfide bond" evidence="3">
    <location>
        <begin position="457"/>
        <end position="472"/>
    </location>
</feature>
<dbReference type="InterPro" id="IPR000742">
    <property type="entry name" value="EGF"/>
</dbReference>
<dbReference type="InterPro" id="IPR002172">
    <property type="entry name" value="LDrepeatLR_classA_rpt"/>
</dbReference>
<feature type="disulfide bond" evidence="3">
    <location>
        <begin position="231"/>
        <end position="249"/>
    </location>
</feature>
<dbReference type="PRINTS" id="PR00261">
    <property type="entry name" value="LDLRECEPTOR"/>
</dbReference>
<feature type="disulfide bond" evidence="3">
    <location>
        <begin position="1674"/>
        <end position="1689"/>
    </location>
</feature>
<dbReference type="InterPro" id="IPR036055">
    <property type="entry name" value="LDL_receptor-like_sf"/>
</dbReference>
<dbReference type="InterPro" id="IPR023415">
    <property type="entry name" value="LDLR_class-A_CS"/>
</dbReference>
<name>A0A1E1XG44_9ACAR</name>
<dbReference type="PANTHER" id="PTHR23282">
    <property type="entry name" value="APICAL ENDOSOMAL GLYCOPROTEIN PRECURSOR"/>
    <property type="match status" value="1"/>
</dbReference>
<feature type="disulfide bond" evidence="3">
    <location>
        <begin position="1347"/>
        <end position="1362"/>
    </location>
</feature>
<feature type="compositionally biased region" description="Low complexity" evidence="4">
    <location>
        <begin position="649"/>
        <end position="664"/>
    </location>
</feature>
<keyword evidence="8" id="KW-0675">Receptor</keyword>
<dbReference type="InterPro" id="IPR000998">
    <property type="entry name" value="MAM_dom"/>
</dbReference>
<dbReference type="SUPFAM" id="SSF57196">
    <property type="entry name" value="EGF/Laminin"/>
    <property type="match status" value="1"/>
</dbReference>
<keyword evidence="5" id="KW-1133">Transmembrane helix</keyword>
<feature type="disulfide bond" evidence="3">
    <location>
        <begin position="1147"/>
        <end position="1162"/>
    </location>
</feature>
<dbReference type="PANTHER" id="PTHR23282:SF146">
    <property type="entry name" value="RT07201P-RELATED"/>
    <property type="match status" value="1"/>
</dbReference>
<dbReference type="Pfam" id="PF00629">
    <property type="entry name" value="MAM"/>
    <property type="match status" value="7"/>
</dbReference>
<feature type="disulfide bond" evidence="3">
    <location>
        <begin position="1135"/>
        <end position="1153"/>
    </location>
</feature>
<reference evidence="8" key="1">
    <citation type="journal article" date="2017" name="Front. Cell. Infect. Microbiol.">
        <title>The Distinct Transcriptional Response of the Midgut of Amblyomma sculptum and Amblyomma aureolatum Ticks to Rickettsia rickettsii Correlates to Their Differences in Susceptibility to Infection.</title>
        <authorList>
            <person name="Martins L.A."/>
            <person name="Galletti M.F.B.M."/>
            <person name="Ribeiro J.M."/>
            <person name="Fujita A."/>
            <person name="Costa F.B."/>
            <person name="Labruna M.B."/>
            <person name="Daffre S."/>
            <person name="Fogaca A.C."/>
        </authorList>
    </citation>
    <scope>NUCLEOTIDE SEQUENCE</scope>
</reference>
<evidence type="ECO:0000259" key="7">
    <source>
        <dbReference type="PROSITE" id="PS50060"/>
    </source>
</evidence>
<feature type="disulfide bond" evidence="3">
    <location>
        <begin position="1633"/>
        <end position="1648"/>
    </location>
</feature>
<evidence type="ECO:0000313" key="8">
    <source>
        <dbReference type="EMBL" id="JAT98066.1"/>
    </source>
</evidence>
<feature type="domain" description="MAM" evidence="7">
    <location>
        <begin position="940"/>
        <end position="1108"/>
    </location>
</feature>
<feature type="domain" description="EGF-like" evidence="6">
    <location>
        <begin position="1690"/>
        <end position="1726"/>
    </location>
</feature>
<comment type="caution">
    <text evidence="2">Lacks conserved residue(s) required for the propagation of feature annotation.</text>
</comment>
<evidence type="ECO:0000259" key="6">
    <source>
        <dbReference type="PROSITE" id="PS50026"/>
    </source>
</evidence>
<dbReference type="PROSITE" id="PS50068">
    <property type="entry name" value="LDLRA_2"/>
    <property type="match status" value="10"/>
</dbReference>
<keyword evidence="5" id="KW-0472">Membrane</keyword>
<evidence type="ECO:0000256" key="1">
    <source>
        <dbReference type="ARBA" id="ARBA00023157"/>
    </source>
</evidence>
<dbReference type="PROSITE" id="PS01209">
    <property type="entry name" value="LDLRA_1"/>
    <property type="match status" value="6"/>
</dbReference>
<keyword evidence="1 2" id="KW-1015">Disulfide bond</keyword>
<protein>
    <submittedName>
        <fullName evidence="8">Putative mam and ldl-receptor class a domain-containing protein</fullName>
    </submittedName>
</protein>
<dbReference type="Gene3D" id="2.60.120.200">
    <property type="match status" value="7"/>
</dbReference>
<feature type="region of interest" description="Disordered" evidence="4">
    <location>
        <begin position="644"/>
        <end position="665"/>
    </location>
</feature>
<feature type="compositionally biased region" description="Basic and acidic residues" evidence="4">
    <location>
        <begin position="487"/>
        <end position="497"/>
    </location>
</feature>
<feature type="disulfide bond" evidence="2">
    <location>
        <begin position="1697"/>
        <end position="1714"/>
    </location>
</feature>
<feature type="domain" description="MAM" evidence="7">
    <location>
        <begin position="1367"/>
        <end position="1529"/>
    </location>
</feature>
<dbReference type="SMART" id="SM00137">
    <property type="entry name" value="MAM"/>
    <property type="match status" value="5"/>
</dbReference>
<sequence length="1821" mass="201166">SSILGSDCESKGQFSCKESHDICYQKSQLCDWSLDCPDGSDELNCSTFPERCNFENGICGWTEGVVEGHSRWSIVSGDALADGDEGPNFDHTFANASGHYLFLKKDSSRKSHATLKSVTFKSTTTRECRLRYWYMIADNAELEVIIMPEAREHDFHKLKELSGNSSIREWQKIDLILSSPEDFQVVLNGWPNGYIAIDDVSFTPNCLVSHSSVVPTLSPAGTCKNETEFTCKDNSCILKEMVCDFKSDCPFGSDESQCPSSCSFEQGACGWNSPNLPESIAWRSMTAMEATEQVKNSPAVDVTKNSSSGSYLSFYVAHDGVRVESPIRMFSQTFQQSTPDCKINFYHWLTIPVIHVRLLIVRDNSEEILLWERTSKKLAKTWIFQSVGVGRRKGHFRLAFEVDSPSSGGGLHFALDEINFVDCGYPRNDELSGDPCAQKDSFKCKSRQFCISGEKKCDLYDDCGDGSDEEGCVNQRVTFDDEKTGVLEVGNPKRDDTEGSLQFQRGRSPSRKDDDTGPVFDHTTFNKSGAYIQFGGTFHGFNKMATLSSLTLQGGSCRVTFHSYMFGRQVNLLSIYVRYYNSSNDAKEVWHQEGPAGDFWQRHRVDVSDTRDRQLVFTMRSGKGPKDVIALDDISFSRECRFSAKSLPDDPSAASTSAPAAPEPGRCDQQQQFACASDGLCVSSDRVCDFRNDCADGSDEKNCVQPNCDFENCNLCGWAVTRNASLLAAASGTARFTTYSLENEFGWKLVQANDQSDRANRALRPQIDHSEGTQQGWYALANSAYGGTADASLLYSSRPLSRTAGGCRLQAWYYCSDDCTLQLLRYSPAEGTVQERPLWTAFRALPKEWTLAQVPVGILREARLAWRAQRGYNQQAVQALDDLEFISCEPPALRNATCPPDMFRCALDNWCIERSQLCDQSLDCEDGSDETTVACSSVRSHCSFEEAHCDDWTNEAKPGVDLRWSRRIAGAADLNLPLTDHTTSSGQGAYMAVYRRWAGTTGVATSGRLSSYVISTNPKLACHVRFWYNVPKRGVSLEVYRQTSLGDDGLSRVQTMPVTASNFWNRADIDFGTPEEIFRVVIQAVFTDNGARLGAAIDDITMTDGCRRSDRELPGKDTKNETTPSGQCGPERLQCNDGGCYLPSQRCNFIPDCKDATDELNCGASCDFEKDFCGWYSSLSVEEKWYRTLGDPGDHTLGTAKGHYLNSGIGVPWPSGARAQLHSKIFRESGPECSISFWFYSPEKISMAFLNVYVKQAKASPKIDQVFSLTRKEMAQNRWEPVKILLGRRVEFGVIVEAVWGATGRAALHLDDFLYQKCRPDHHASSCADSEWMCADLSQCVAQFERCDGKRDCSDGSDESDCVRGFGDCNFDEEDWATACNWTVEEVAGQPSWKRAKESHSEDTGPPSSHRGTPETYFLLANSTELPLGAVSIARTPQFPASQDKCHLRFWYFMKGSSSMEFLRVETEGAGSRLPMWQELGPQAPLWTYAHVLVGHPQPFTVNFLAQRGGDTLTDIAIDEVTFTPSCLQGGAADPKKYSSLCVEDEFLCADRKMCIPRSFVCDCESDCEDGSDETDCGMKCKEGGTTASGKATGRPLTPAYGTMSTTPTSACAPKEFSCDGHGGRCIPALLLCDGVPDCPNGEDERQCDSKDGCPDGYYYCRNPRSCLHRSKLCDGRADCSDGSDESLCNVCPDYFCLNGGGCNLSRQTRAPSCICRDVFVGNRCARELTVEPPSPVVETRVSGVAGWTYGVPLVVLFVAAAVVVAIVYWRKRRALSGEETQPVTISNPSYGLHLDDASAPTLDIEGDTSTSAVNPLCSDC</sequence>
<feature type="non-terminal residue" evidence="8">
    <location>
        <position position="1"/>
    </location>
</feature>
<evidence type="ECO:0000256" key="2">
    <source>
        <dbReference type="PROSITE-ProRule" id="PRU00076"/>
    </source>
</evidence>
<dbReference type="Gene3D" id="2.10.25.10">
    <property type="entry name" value="Laminin"/>
    <property type="match status" value="1"/>
</dbReference>
<proteinExistence type="evidence at transcript level"/>
<feature type="domain" description="MAM" evidence="7">
    <location>
        <begin position="475"/>
        <end position="642"/>
    </location>
</feature>
<feature type="region of interest" description="Disordered" evidence="4">
    <location>
        <begin position="1108"/>
        <end position="1128"/>
    </location>
</feature>
<dbReference type="PROSITE" id="PS50026">
    <property type="entry name" value="EGF_3"/>
    <property type="match status" value="1"/>
</dbReference>
<keyword evidence="5" id="KW-0812">Transmembrane</keyword>
<feature type="domain" description="MAM" evidence="7">
    <location>
        <begin position="50"/>
        <end position="208"/>
    </location>
</feature>
<dbReference type="CDD" id="cd06263">
    <property type="entry name" value="MAM"/>
    <property type="match status" value="4"/>
</dbReference>
<dbReference type="SUPFAM" id="SSF57424">
    <property type="entry name" value="LDL receptor-like module"/>
    <property type="match status" value="10"/>
</dbReference>
<feature type="disulfide bond" evidence="3">
    <location>
        <begin position="243"/>
        <end position="258"/>
    </location>
</feature>
<feature type="disulfide bond" evidence="3">
    <location>
        <begin position="688"/>
        <end position="703"/>
    </location>
</feature>
<dbReference type="InterPro" id="IPR051560">
    <property type="entry name" value="MAM_domain-containing"/>
</dbReference>
<feature type="transmembrane region" description="Helical" evidence="5">
    <location>
        <begin position="1748"/>
        <end position="1770"/>
    </location>
</feature>
<feature type="disulfide bond" evidence="3">
    <location>
        <begin position="1128"/>
        <end position="1140"/>
    </location>
</feature>
<keyword evidence="2" id="KW-0245">EGF-like domain</keyword>
<feature type="region of interest" description="Disordered" evidence="4">
    <location>
        <begin position="1391"/>
        <end position="1414"/>
    </location>
</feature>
<dbReference type="EMBL" id="GFAC01001122">
    <property type="protein sequence ID" value="JAT98066.1"/>
    <property type="molecule type" value="mRNA"/>
</dbReference>
<evidence type="ECO:0000256" key="3">
    <source>
        <dbReference type="PROSITE-ProRule" id="PRU00124"/>
    </source>
</evidence>
<organism evidence="8">
    <name type="scientific">Amblyomma aureolatum</name>
    <dbReference type="NCBI Taxonomy" id="187763"/>
    <lineage>
        <taxon>Eukaryota</taxon>
        <taxon>Metazoa</taxon>
        <taxon>Ecdysozoa</taxon>
        <taxon>Arthropoda</taxon>
        <taxon>Chelicerata</taxon>
        <taxon>Arachnida</taxon>
        <taxon>Acari</taxon>
        <taxon>Parasitiformes</taxon>
        <taxon>Ixodida</taxon>
        <taxon>Ixodoidea</taxon>
        <taxon>Ixodidae</taxon>
        <taxon>Amblyomminae</taxon>
        <taxon>Amblyomma</taxon>
    </lineage>
</organism>
<dbReference type="CDD" id="cd00112">
    <property type="entry name" value="LDLa"/>
    <property type="match status" value="10"/>
</dbReference>
<dbReference type="GO" id="GO:0016020">
    <property type="term" value="C:membrane"/>
    <property type="evidence" value="ECO:0007669"/>
    <property type="project" value="InterPro"/>
</dbReference>
<dbReference type="InterPro" id="IPR013320">
    <property type="entry name" value="ConA-like_dom_sf"/>
</dbReference>
<dbReference type="Gene3D" id="4.10.400.10">
    <property type="entry name" value="Low-density Lipoprotein Receptor"/>
    <property type="match status" value="9"/>
</dbReference>
<dbReference type="SUPFAM" id="SSF49899">
    <property type="entry name" value="Concanavalin A-like lectins/glucanases"/>
    <property type="match status" value="7"/>
</dbReference>
<dbReference type="Pfam" id="PF00057">
    <property type="entry name" value="Ldl_recept_a"/>
    <property type="match status" value="9"/>
</dbReference>
<dbReference type="PROSITE" id="PS50060">
    <property type="entry name" value="MAM_2"/>
    <property type="match status" value="7"/>
</dbReference>